<feature type="compositionally biased region" description="Polar residues" evidence="2">
    <location>
        <begin position="100"/>
        <end position="113"/>
    </location>
</feature>
<protein>
    <submittedName>
        <fullName evidence="3">CENP-Q, a CENPA-CAD centromere complex subunit-domain-containing protein</fullName>
    </submittedName>
</protein>
<dbReference type="AlphaFoldDB" id="A0AAN6XRQ3"/>
<evidence type="ECO:0000313" key="4">
    <source>
        <dbReference type="Proteomes" id="UP001303160"/>
    </source>
</evidence>
<organism evidence="3 4">
    <name type="scientific">Triangularia verruculosa</name>
    <dbReference type="NCBI Taxonomy" id="2587418"/>
    <lineage>
        <taxon>Eukaryota</taxon>
        <taxon>Fungi</taxon>
        <taxon>Dikarya</taxon>
        <taxon>Ascomycota</taxon>
        <taxon>Pezizomycotina</taxon>
        <taxon>Sordariomycetes</taxon>
        <taxon>Sordariomycetidae</taxon>
        <taxon>Sordariales</taxon>
        <taxon>Podosporaceae</taxon>
        <taxon>Triangularia</taxon>
    </lineage>
</organism>
<dbReference type="PRINTS" id="PR00929">
    <property type="entry name" value="ATHOOK"/>
</dbReference>
<feature type="compositionally biased region" description="Acidic residues" evidence="2">
    <location>
        <begin position="254"/>
        <end position="264"/>
    </location>
</feature>
<dbReference type="Proteomes" id="UP001303160">
    <property type="component" value="Unassembled WGS sequence"/>
</dbReference>
<feature type="compositionally biased region" description="Basic and acidic residues" evidence="2">
    <location>
        <begin position="382"/>
        <end position="404"/>
    </location>
</feature>
<sequence>MAPDKPNQKRKRGRPAGASKPDENVSIRGGEAVEEISRNDNDEPQLAPKRRGRPRKSDESLPEQSATEEPPPPQQEEAPKRKGRRRKDAEMEEADGGSVTGEQSTQPADTSETAPRRRGRPGRTEEIEPGAGDENTSTAQAEALNPEPKKRGRKLRSQQTEEVVEEASVSETGASADLAPKRRGRPVRGEGEHTEAAVDEAEEPTATSKRRGRPVRIQEAEPEAEPANEEVEEPTETAPKKSGRQARTQRNEPEEVPAEQEQEETTNTAPKRRGRRGRTQEAEAEADQPSTVETEASPNTGRKKRGRATKSQDADPEEPEQPEARPRKRAKAAGNAQEQQQPDEPKQRGRPGKKRAPTQEDTEMRDAESTETDGRRSRRGRPSNEESREEATTEPEPQQKDRSAKNASRSKGRLGRVVQQEEETQEDEQVPVRRGRGRKNADSAAEPSPRSNQAEKRSKKGPRGSLTEISVSEAQNQTTNTSRKEKQSRKKEQAQPEAEPEEPQSPPNTLSKAPYRHLAPKTLNIPRSTIRSKWAPLDQPAISTIDNLILDSYIPVLESLGGNNSTRYTQSQTILRTFASRLHNKLVKGMPFPPATIGTKTTKGVTISAQEAEVNFEKVLDASSHLQRQLDPLLHSVALLKAEKEREEAMLEQDYKSLRQLEENARAQAREWRERTKREHVLAPGRKDHTMGDYDPDEEKALEVVVKKEKQVQGNIFDGIAEEGGEEELLGLAKQIGNHMESMRSNLNQIDGVVPAIQKSKAALQSVLGKYLSEEAYEGVVLG</sequence>
<reference evidence="3" key="2">
    <citation type="submission" date="2023-05" db="EMBL/GenBank/DDBJ databases">
        <authorList>
            <consortium name="Lawrence Berkeley National Laboratory"/>
            <person name="Steindorff A."/>
            <person name="Hensen N."/>
            <person name="Bonometti L."/>
            <person name="Westerberg I."/>
            <person name="Brannstrom I.O."/>
            <person name="Guillou S."/>
            <person name="Cros-Aarteil S."/>
            <person name="Calhoun S."/>
            <person name="Haridas S."/>
            <person name="Kuo A."/>
            <person name="Mondo S."/>
            <person name="Pangilinan J."/>
            <person name="Riley R."/>
            <person name="Labutti K."/>
            <person name="Andreopoulos B."/>
            <person name="Lipzen A."/>
            <person name="Chen C."/>
            <person name="Yanf M."/>
            <person name="Daum C."/>
            <person name="Ng V."/>
            <person name="Clum A."/>
            <person name="Ohm R."/>
            <person name="Martin F."/>
            <person name="Silar P."/>
            <person name="Natvig D."/>
            <person name="Lalanne C."/>
            <person name="Gautier V."/>
            <person name="Ament-Velasquez S.L."/>
            <person name="Kruys A."/>
            <person name="Hutchinson M.I."/>
            <person name="Powell A.J."/>
            <person name="Barry K."/>
            <person name="Miller A.N."/>
            <person name="Grigoriev I.V."/>
            <person name="Debuchy R."/>
            <person name="Gladieux P."/>
            <person name="Thoren M.H."/>
            <person name="Johannesson H."/>
        </authorList>
    </citation>
    <scope>NUCLEOTIDE SEQUENCE</scope>
    <source>
        <strain evidence="3">CBS 315.58</strain>
    </source>
</reference>
<dbReference type="GO" id="GO:0003677">
    <property type="term" value="F:DNA binding"/>
    <property type="evidence" value="ECO:0007669"/>
    <property type="project" value="InterPro"/>
</dbReference>
<dbReference type="InterPro" id="IPR025212">
    <property type="entry name" value="CAD_CENP-Q"/>
</dbReference>
<feature type="compositionally biased region" description="Basic and acidic residues" evidence="2">
    <location>
        <begin position="187"/>
        <end position="196"/>
    </location>
</feature>
<proteinExistence type="predicted"/>
<evidence type="ECO:0000313" key="3">
    <source>
        <dbReference type="EMBL" id="KAK4202572.1"/>
    </source>
</evidence>
<evidence type="ECO:0000256" key="1">
    <source>
        <dbReference type="SAM" id="Coils"/>
    </source>
</evidence>
<keyword evidence="4" id="KW-1185">Reference proteome</keyword>
<feature type="region of interest" description="Disordered" evidence="2">
    <location>
        <begin position="1"/>
        <end position="524"/>
    </location>
</feature>
<comment type="caution">
    <text evidence="3">The sequence shown here is derived from an EMBL/GenBank/DDBJ whole genome shotgun (WGS) entry which is preliminary data.</text>
</comment>
<evidence type="ECO:0000256" key="2">
    <source>
        <dbReference type="SAM" id="MobiDB-lite"/>
    </source>
</evidence>
<keyword evidence="1" id="KW-0175">Coiled coil</keyword>
<dbReference type="Pfam" id="PF13094">
    <property type="entry name" value="CENP-Q"/>
    <property type="match status" value="1"/>
</dbReference>
<dbReference type="EMBL" id="MU863896">
    <property type="protein sequence ID" value="KAK4202572.1"/>
    <property type="molecule type" value="Genomic_DNA"/>
</dbReference>
<feature type="compositionally biased region" description="Polar residues" evidence="2">
    <location>
        <begin position="288"/>
        <end position="300"/>
    </location>
</feature>
<dbReference type="InterPro" id="IPR017956">
    <property type="entry name" value="AT_hook_DNA-bd_motif"/>
</dbReference>
<feature type="compositionally biased region" description="Acidic residues" evidence="2">
    <location>
        <begin position="220"/>
        <end position="235"/>
    </location>
</feature>
<feature type="compositionally biased region" description="Low complexity" evidence="2">
    <location>
        <begin position="166"/>
        <end position="176"/>
    </location>
</feature>
<feature type="compositionally biased region" description="Basic and acidic residues" evidence="2">
    <location>
        <begin position="482"/>
        <end position="494"/>
    </location>
</feature>
<dbReference type="SMART" id="SM00384">
    <property type="entry name" value="AT_hook"/>
    <property type="match status" value="8"/>
</dbReference>
<feature type="compositionally biased region" description="Acidic residues" evidence="2">
    <location>
        <begin position="420"/>
        <end position="429"/>
    </location>
</feature>
<reference evidence="3" key="1">
    <citation type="journal article" date="2023" name="Mol. Phylogenet. Evol.">
        <title>Genome-scale phylogeny and comparative genomics of the fungal order Sordariales.</title>
        <authorList>
            <person name="Hensen N."/>
            <person name="Bonometti L."/>
            <person name="Westerberg I."/>
            <person name="Brannstrom I.O."/>
            <person name="Guillou S."/>
            <person name="Cros-Aarteil S."/>
            <person name="Calhoun S."/>
            <person name="Haridas S."/>
            <person name="Kuo A."/>
            <person name="Mondo S."/>
            <person name="Pangilinan J."/>
            <person name="Riley R."/>
            <person name="LaButti K."/>
            <person name="Andreopoulos B."/>
            <person name="Lipzen A."/>
            <person name="Chen C."/>
            <person name="Yan M."/>
            <person name="Daum C."/>
            <person name="Ng V."/>
            <person name="Clum A."/>
            <person name="Steindorff A."/>
            <person name="Ohm R.A."/>
            <person name="Martin F."/>
            <person name="Silar P."/>
            <person name="Natvig D.O."/>
            <person name="Lalanne C."/>
            <person name="Gautier V."/>
            <person name="Ament-Velasquez S.L."/>
            <person name="Kruys A."/>
            <person name="Hutchinson M.I."/>
            <person name="Powell A.J."/>
            <person name="Barry K."/>
            <person name="Miller A.N."/>
            <person name="Grigoriev I.V."/>
            <person name="Debuchy R."/>
            <person name="Gladieux P."/>
            <person name="Hiltunen Thoren M."/>
            <person name="Johannesson H."/>
        </authorList>
    </citation>
    <scope>NUCLEOTIDE SEQUENCE</scope>
    <source>
        <strain evidence="3">CBS 315.58</strain>
    </source>
</reference>
<name>A0AAN6XRQ3_9PEZI</name>
<gene>
    <name evidence="3" type="ORF">QBC40DRAFT_40902</name>
</gene>
<feature type="coiled-coil region" evidence="1">
    <location>
        <begin position="641"/>
        <end position="675"/>
    </location>
</feature>
<feature type="compositionally biased region" description="Polar residues" evidence="2">
    <location>
        <begin position="467"/>
        <end position="481"/>
    </location>
</feature>
<feature type="compositionally biased region" description="Basic and acidic residues" evidence="2">
    <location>
        <begin position="362"/>
        <end position="375"/>
    </location>
</feature>
<accession>A0AAN6XRQ3</accession>